<dbReference type="InterPro" id="IPR011992">
    <property type="entry name" value="EF-hand-dom_pair"/>
</dbReference>
<evidence type="ECO:0000256" key="1">
    <source>
        <dbReference type="ARBA" id="ARBA00022737"/>
    </source>
</evidence>
<keyword evidence="6" id="KW-1185">Reference proteome</keyword>
<dbReference type="Pfam" id="PF13499">
    <property type="entry name" value="EF-hand_7"/>
    <property type="match status" value="4"/>
</dbReference>
<dbReference type="InterPro" id="IPR018247">
    <property type="entry name" value="EF_Hand_1_Ca_BS"/>
</dbReference>
<feature type="compositionally biased region" description="Low complexity" evidence="3">
    <location>
        <begin position="44"/>
        <end position="67"/>
    </location>
</feature>
<feature type="domain" description="EF-hand" evidence="4">
    <location>
        <begin position="364"/>
        <end position="399"/>
    </location>
</feature>
<gene>
    <name evidence="5" type="ORF">PLOB_00012417</name>
</gene>
<dbReference type="PANTHER" id="PTHR23048:SF59">
    <property type="entry name" value="EF-HAND SUPERFAMILY PROTEIN"/>
    <property type="match status" value="1"/>
</dbReference>
<evidence type="ECO:0000259" key="4">
    <source>
        <dbReference type="PROSITE" id="PS50222"/>
    </source>
</evidence>
<name>A0ABN8NFB2_9CNID</name>
<sequence length="435" mass="49958">MLHRRYTSIAEEPESGETSLPEGKRSGRLISRNLKETTDDKNLSFTTTRNSESSSRQSATSARLSTSELTENSLDESESDRLSLSEDEDLFAEEAENKSQRKDKRASSKQSNSYLHRASKYEEEILKSVKLTPDQIREIKEAFHVFDNNGDGCITATELKKLVTSLGYNITEAELMDMMNQIDADGNGAIDFPEFLALMTKNLEDCDPEDILLESFKVFDRDGSGFIGVTELDRVFKLLGQDFKDYEIEAMIKAADADGDGLVGWEDFTKMMNLYVFGDSLKMSVFNNQRQANIRVVFRKFDKDSDGFITVKDLISVFRELGEEVREDELREHFHNAGLGHRPNTLISYDIFQQISKKILRESRKERRLKRVFQEFDAEKKGYIEGHGIRRVLRRLHIDHTESDIDLMMKMADTKGDGRVDFEEFLQIFNDSDDI</sequence>
<dbReference type="InterPro" id="IPR050230">
    <property type="entry name" value="CALM/Myosin/TropC-like"/>
</dbReference>
<feature type="domain" description="EF-hand" evidence="4">
    <location>
        <begin position="134"/>
        <end position="169"/>
    </location>
</feature>
<feature type="domain" description="EF-hand" evidence="4">
    <location>
        <begin position="400"/>
        <end position="435"/>
    </location>
</feature>
<dbReference type="SMART" id="SM00054">
    <property type="entry name" value="EFh"/>
    <property type="match status" value="7"/>
</dbReference>
<keyword evidence="1" id="KW-0677">Repeat</keyword>
<feature type="compositionally biased region" description="Basic and acidic residues" evidence="3">
    <location>
        <begin position="33"/>
        <end position="42"/>
    </location>
</feature>
<dbReference type="PROSITE" id="PS50222">
    <property type="entry name" value="EF_HAND_2"/>
    <property type="match status" value="7"/>
</dbReference>
<proteinExistence type="predicted"/>
<dbReference type="PROSITE" id="PS00018">
    <property type="entry name" value="EF_HAND_1"/>
    <property type="match status" value="5"/>
</dbReference>
<feature type="domain" description="EF-hand" evidence="4">
    <location>
        <begin position="289"/>
        <end position="324"/>
    </location>
</feature>
<dbReference type="InterPro" id="IPR002048">
    <property type="entry name" value="EF_hand_dom"/>
</dbReference>
<protein>
    <recommendedName>
        <fullName evidence="4">EF-hand domain-containing protein</fullName>
    </recommendedName>
</protein>
<dbReference type="EMBL" id="CALNXK010000017">
    <property type="protein sequence ID" value="CAH3105242.1"/>
    <property type="molecule type" value="Genomic_DNA"/>
</dbReference>
<evidence type="ECO:0000256" key="3">
    <source>
        <dbReference type="SAM" id="MobiDB-lite"/>
    </source>
</evidence>
<dbReference type="PANTHER" id="PTHR23048">
    <property type="entry name" value="MYOSIN LIGHT CHAIN 1, 3"/>
    <property type="match status" value="1"/>
</dbReference>
<accession>A0ABN8NFB2</accession>
<evidence type="ECO:0000313" key="5">
    <source>
        <dbReference type="EMBL" id="CAH3105242.1"/>
    </source>
</evidence>
<keyword evidence="2" id="KW-0106">Calcium</keyword>
<evidence type="ECO:0000313" key="6">
    <source>
        <dbReference type="Proteomes" id="UP001159405"/>
    </source>
</evidence>
<feature type="domain" description="EF-hand" evidence="4">
    <location>
        <begin position="170"/>
        <end position="205"/>
    </location>
</feature>
<reference evidence="5 6" key="1">
    <citation type="submission" date="2022-05" db="EMBL/GenBank/DDBJ databases">
        <authorList>
            <consortium name="Genoscope - CEA"/>
            <person name="William W."/>
        </authorList>
    </citation>
    <scope>NUCLEOTIDE SEQUENCE [LARGE SCALE GENOMIC DNA]</scope>
</reference>
<feature type="region of interest" description="Disordered" evidence="3">
    <location>
        <begin position="1"/>
        <end position="114"/>
    </location>
</feature>
<dbReference type="Gene3D" id="1.10.238.10">
    <property type="entry name" value="EF-hand"/>
    <property type="match status" value="4"/>
</dbReference>
<dbReference type="CDD" id="cd00051">
    <property type="entry name" value="EFh"/>
    <property type="match status" value="3"/>
</dbReference>
<evidence type="ECO:0000256" key="2">
    <source>
        <dbReference type="ARBA" id="ARBA00022837"/>
    </source>
</evidence>
<feature type="compositionally biased region" description="Acidic residues" evidence="3">
    <location>
        <begin position="85"/>
        <end position="94"/>
    </location>
</feature>
<organism evidence="5 6">
    <name type="scientific">Porites lobata</name>
    <dbReference type="NCBI Taxonomy" id="104759"/>
    <lineage>
        <taxon>Eukaryota</taxon>
        <taxon>Metazoa</taxon>
        <taxon>Cnidaria</taxon>
        <taxon>Anthozoa</taxon>
        <taxon>Hexacorallia</taxon>
        <taxon>Scleractinia</taxon>
        <taxon>Fungiina</taxon>
        <taxon>Poritidae</taxon>
        <taxon>Porites</taxon>
    </lineage>
</organism>
<feature type="domain" description="EF-hand" evidence="4">
    <location>
        <begin position="207"/>
        <end position="242"/>
    </location>
</feature>
<comment type="caution">
    <text evidence="5">The sequence shown here is derived from an EMBL/GenBank/DDBJ whole genome shotgun (WGS) entry which is preliminary data.</text>
</comment>
<dbReference type="SUPFAM" id="SSF47473">
    <property type="entry name" value="EF-hand"/>
    <property type="match status" value="2"/>
</dbReference>
<dbReference type="Proteomes" id="UP001159405">
    <property type="component" value="Unassembled WGS sequence"/>
</dbReference>
<feature type="domain" description="EF-hand" evidence="4">
    <location>
        <begin position="247"/>
        <end position="278"/>
    </location>
</feature>